<proteinExistence type="predicted"/>
<evidence type="ECO:0000256" key="5">
    <source>
        <dbReference type="ARBA" id="ARBA00022692"/>
    </source>
</evidence>
<reference evidence="10" key="1">
    <citation type="submission" date="2025-08" db="UniProtKB">
        <authorList>
            <consortium name="RefSeq"/>
        </authorList>
    </citation>
    <scope>IDENTIFICATION</scope>
</reference>
<dbReference type="KEGG" id="dci:103520076"/>
<evidence type="ECO:0000256" key="3">
    <source>
        <dbReference type="ARBA" id="ARBA00022676"/>
    </source>
</evidence>
<dbReference type="OMA" id="NWNVEAK"/>
<dbReference type="GeneID" id="103520076"/>
<dbReference type="PaxDb" id="121845-A0A1S3DK74"/>
<organism evidence="9 10">
    <name type="scientific">Diaphorina citri</name>
    <name type="common">Asian citrus psyllid</name>
    <dbReference type="NCBI Taxonomy" id="121845"/>
    <lineage>
        <taxon>Eukaryota</taxon>
        <taxon>Metazoa</taxon>
        <taxon>Ecdysozoa</taxon>
        <taxon>Arthropoda</taxon>
        <taxon>Hexapoda</taxon>
        <taxon>Insecta</taxon>
        <taxon>Pterygota</taxon>
        <taxon>Neoptera</taxon>
        <taxon>Paraneoptera</taxon>
        <taxon>Hemiptera</taxon>
        <taxon>Sternorrhyncha</taxon>
        <taxon>Psylloidea</taxon>
        <taxon>Psyllidae</taxon>
        <taxon>Diaphorininae</taxon>
        <taxon>Diaphorina</taxon>
    </lineage>
</organism>
<keyword evidence="5" id="KW-0812">Transmembrane</keyword>
<evidence type="ECO:0000256" key="4">
    <source>
        <dbReference type="ARBA" id="ARBA00022679"/>
    </source>
</evidence>
<keyword evidence="7" id="KW-1133">Transmembrane helix</keyword>
<evidence type="ECO:0000256" key="2">
    <source>
        <dbReference type="ARBA" id="ARBA00004922"/>
    </source>
</evidence>
<evidence type="ECO:0000256" key="8">
    <source>
        <dbReference type="ARBA" id="ARBA00023136"/>
    </source>
</evidence>
<dbReference type="InterPro" id="IPR026051">
    <property type="entry name" value="ALG1-like"/>
</dbReference>
<evidence type="ECO:0000313" key="10">
    <source>
        <dbReference type="RefSeq" id="XP_008483391.1"/>
    </source>
</evidence>
<keyword evidence="9" id="KW-1185">Reference proteome</keyword>
<comment type="pathway">
    <text evidence="2">Protein modification; protein glycosylation.</text>
</comment>
<dbReference type="PANTHER" id="PTHR13036:SF0">
    <property type="entry name" value="CHITOBIOSYLDIPHOSPHODOLICHOL BETA-MANNOSYLTRANSFERASE"/>
    <property type="match status" value="1"/>
</dbReference>
<sequence length="85" mass="9871">MRADLKENWNVEAKTLHDRPPDIFRPTSRKEKHSLFEKLGNDYPALLNFIHMDEKSAEYPGLLVSSTSWTEDEDFSILFNALSSE</sequence>
<protein>
    <submittedName>
        <fullName evidence="10">Chitobiosyldiphosphodolichol beta-mannosyltransferase-like</fullName>
    </submittedName>
</protein>
<dbReference type="RefSeq" id="XP_008483391.1">
    <property type="nucleotide sequence ID" value="XM_008485169.2"/>
</dbReference>
<dbReference type="AlphaFoldDB" id="A0A1S3DK74"/>
<keyword evidence="4" id="KW-0808">Transferase</keyword>
<dbReference type="GO" id="GO:0000030">
    <property type="term" value="F:mannosyltransferase activity"/>
    <property type="evidence" value="ECO:0007669"/>
    <property type="project" value="InterPro"/>
</dbReference>
<keyword evidence="6" id="KW-0256">Endoplasmic reticulum</keyword>
<comment type="subcellular location">
    <subcellularLocation>
        <location evidence="1">Endoplasmic reticulum membrane</location>
        <topology evidence="1">Single-pass membrane protein</topology>
    </subcellularLocation>
</comment>
<accession>A0A1S3DK74</accession>
<evidence type="ECO:0000313" key="9">
    <source>
        <dbReference type="Proteomes" id="UP000079169"/>
    </source>
</evidence>
<dbReference type="Proteomes" id="UP000079169">
    <property type="component" value="Unplaced"/>
</dbReference>
<name>A0A1S3DK74_DIACI</name>
<keyword evidence="3" id="KW-0328">Glycosyltransferase</keyword>
<keyword evidence="8" id="KW-0472">Membrane</keyword>
<dbReference type="GO" id="GO:0005789">
    <property type="term" value="C:endoplasmic reticulum membrane"/>
    <property type="evidence" value="ECO:0007669"/>
    <property type="project" value="UniProtKB-SubCell"/>
</dbReference>
<dbReference type="PANTHER" id="PTHR13036">
    <property type="entry name" value="BETA1,4 MANNOSYLTRANSFERASE"/>
    <property type="match status" value="1"/>
</dbReference>
<evidence type="ECO:0000256" key="1">
    <source>
        <dbReference type="ARBA" id="ARBA00004389"/>
    </source>
</evidence>
<dbReference type="STRING" id="121845.A0A1S3DK74"/>
<evidence type="ECO:0000256" key="7">
    <source>
        <dbReference type="ARBA" id="ARBA00022989"/>
    </source>
</evidence>
<gene>
    <name evidence="10" type="primary">LOC103520076</name>
</gene>
<evidence type="ECO:0000256" key="6">
    <source>
        <dbReference type="ARBA" id="ARBA00022824"/>
    </source>
</evidence>